<evidence type="ECO:0000313" key="3">
    <source>
        <dbReference type="EMBL" id="PSJ03465.1"/>
    </source>
</evidence>
<dbReference type="SMART" id="SM00422">
    <property type="entry name" value="HTH_MERR"/>
    <property type="match status" value="1"/>
</dbReference>
<dbReference type="EMBL" id="PXXO01000022">
    <property type="protein sequence ID" value="PSJ03465.1"/>
    <property type="molecule type" value="Genomic_DNA"/>
</dbReference>
<dbReference type="SUPFAM" id="SSF46955">
    <property type="entry name" value="Putative DNA-binding domain"/>
    <property type="match status" value="1"/>
</dbReference>
<evidence type="ECO:0000259" key="2">
    <source>
        <dbReference type="PROSITE" id="PS50937"/>
    </source>
</evidence>
<evidence type="ECO:0000256" key="1">
    <source>
        <dbReference type="ARBA" id="ARBA00023125"/>
    </source>
</evidence>
<dbReference type="AlphaFoldDB" id="A0A2P7MQL1"/>
<accession>A0A2P7MQL1</accession>
<keyword evidence="4" id="KW-1185">Reference proteome</keyword>
<reference evidence="3 4" key="1">
    <citation type="journal article" date="2018" name="Environ. Microbiol.">
        <title>Ecological and genomic features of two widespread freshwater picocyanobacteria.</title>
        <authorList>
            <person name="Cabello-Yeves P.J."/>
            <person name="Picazo A."/>
            <person name="Camacho A."/>
            <person name="Callieri C."/>
            <person name="Rosselli R."/>
            <person name="Roda-Garcia J.J."/>
            <person name="Coutinho F.H."/>
            <person name="Rodriguez-Valera F."/>
        </authorList>
    </citation>
    <scope>NUCLEOTIDE SEQUENCE [LARGE SCALE GENOMIC DNA]</scope>
    <source>
        <strain evidence="3 4">Tous</strain>
    </source>
</reference>
<dbReference type="InterPro" id="IPR009061">
    <property type="entry name" value="DNA-bd_dom_put_sf"/>
</dbReference>
<dbReference type="OrthoDB" id="9791488at2"/>
<dbReference type="PRINTS" id="PR00040">
    <property type="entry name" value="HTHMERR"/>
</dbReference>
<dbReference type="Gene3D" id="1.10.1660.10">
    <property type="match status" value="1"/>
</dbReference>
<dbReference type="GO" id="GO:0003700">
    <property type="term" value="F:DNA-binding transcription factor activity"/>
    <property type="evidence" value="ECO:0007669"/>
    <property type="project" value="InterPro"/>
</dbReference>
<proteinExistence type="predicted"/>
<dbReference type="PANTHER" id="PTHR30204">
    <property type="entry name" value="REDOX-CYCLING DRUG-SENSING TRANSCRIPTIONAL ACTIVATOR SOXR"/>
    <property type="match status" value="1"/>
</dbReference>
<dbReference type="Proteomes" id="UP000243002">
    <property type="component" value="Unassembled WGS sequence"/>
</dbReference>
<protein>
    <submittedName>
        <fullName evidence="3">Transcriptional regulator</fullName>
    </submittedName>
</protein>
<name>A0A2P7MQL1_9CYAN</name>
<sequence length="159" mass="17383">MGRDLVVFLRWGLLLVESQVAARQREELTAQELQKIGAVAAHSGVSVKTIRFYCDQGLLRPSGRSEGHYRLFDASVYGELALIRTLRGLELPLPTIKAVLEARRSGMCTCDNLQATIRVKAGEIEQRIADLKSLHAELNGLLSTWQSCGGRPAPVSAGI</sequence>
<evidence type="ECO:0000313" key="4">
    <source>
        <dbReference type="Proteomes" id="UP000243002"/>
    </source>
</evidence>
<dbReference type="InterPro" id="IPR047057">
    <property type="entry name" value="MerR_fam"/>
</dbReference>
<gene>
    <name evidence="3" type="ORF">C7K55_12975</name>
</gene>
<comment type="caution">
    <text evidence="3">The sequence shown here is derived from an EMBL/GenBank/DDBJ whole genome shotgun (WGS) entry which is preliminary data.</text>
</comment>
<organism evidence="3 4">
    <name type="scientific">Cyanobium usitatum str. Tous</name>
    <dbReference type="NCBI Taxonomy" id="2116684"/>
    <lineage>
        <taxon>Bacteria</taxon>
        <taxon>Bacillati</taxon>
        <taxon>Cyanobacteriota</taxon>
        <taxon>Cyanophyceae</taxon>
        <taxon>Synechococcales</taxon>
        <taxon>Prochlorococcaceae</taxon>
        <taxon>Cyanobium</taxon>
    </lineage>
</organism>
<dbReference type="GO" id="GO:0003677">
    <property type="term" value="F:DNA binding"/>
    <property type="evidence" value="ECO:0007669"/>
    <property type="project" value="UniProtKB-KW"/>
</dbReference>
<dbReference type="PANTHER" id="PTHR30204:SF93">
    <property type="entry name" value="HTH MERR-TYPE DOMAIN-CONTAINING PROTEIN"/>
    <property type="match status" value="1"/>
</dbReference>
<keyword evidence="1" id="KW-0238">DNA-binding</keyword>
<dbReference type="InterPro" id="IPR000551">
    <property type="entry name" value="MerR-type_HTH_dom"/>
</dbReference>
<dbReference type="PROSITE" id="PS50937">
    <property type="entry name" value="HTH_MERR_2"/>
    <property type="match status" value="1"/>
</dbReference>
<dbReference type="Pfam" id="PF13411">
    <property type="entry name" value="MerR_1"/>
    <property type="match status" value="1"/>
</dbReference>
<feature type="domain" description="HTH merR-type" evidence="2">
    <location>
        <begin position="36"/>
        <end position="102"/>
    </location>
</feature>